<dbReference type="PATRIC" id="fig|447.4.peg.2806"/>
<organism evidence="1 2">
    <name type="scientific">Legionella bozemanae</name>
    <name type="common">Fluoribacter bozemanae</name>
    <dbReference type="NCBI Taxonomy" id="447"/>
    <lineage>
        <taxon>Bacteria</taxon>
        <taxon>Pseudomonadati</taxon>
        <taxon>Pseudomonadota</taxon>
        <taxon>Gammaproteobacteria</taxon>
        <taxon>Legionellales</taxon>
        <taxon>Legionellaceae</taxon>
        <taxon>Legionella</taxon>
    </lineage>
</organism>
<evidence type="ECO:0000313" key="2">
    <source>
        <dbReference type="Proteomes" id="UP000054695"/>
    </source>
</evidence>
<dbReference type="Proteomes" id="UP000054695">
    <property type="component" value="Unassembled WGS sequence"/>
</dbReference>
<gene>
    <name evidence="1" type="ORF">Lboz_2640</name>
</gene>
<dbReference type="OrthoDB" id="5650543at2"/>
<keyword evidence="2" id="KW-1185">Reference proteome</keyword>
<accession>A0A0W0RJ32</accession>
<dbReference type="EMBL" id="LNXU01000032">
    <property type="protein sequence ID" value="KTC71063.1"/>
    <property type="molecule type" value="Genomic_DNA"/>
</dbReference>
<dbReference type="AlphaFoldDB" id="A0A0W0RJ32"/>
<evidence type="ECO:0000313" key="1">
    <source>
        <dbReference type="EMBL" id="KTC71063.1"/>
    </source>
</evidence>
<proteinExistence type="predicted"/>
<comment type="caution">
    <text evidence="1">The sequence shown here is derived from an EMBL/GenBank/DDBJ whole genome shotgun (WGS) entry which is preliminary data.</text>
</comment>
<reference evidence="1 2" key="1">
    <citation type="submission" date="2015-11" db="EMBL/GenBank/DDBJ databases">
        <title>Genomic analysis of 38 Legionella species identifies large and diverse effector repertoires.</title>
        <authorList>
            <person name="Burstein D."/>
            <person name="Amaro F."/>
            <person name="Zusman T."/>
            <person name="Lifshitz Z."/>
            <person name="Cohen O."/>
            <person name="Gilbert J.A."/>
            <person name="Pupko T."/>
            <person name="Shuman H.A."/>
            <person name="Segal G."/>
        </authorList>
    </citation>
    <scope>NUCLEOTIDE SEQUENCE [LARGE SCALE GENOMIC DNA]</scope>
    <source>
        <strain evidence="1 2">WIGA</strain>
    </source>
</reference>
<name>A0A0W0RJ32_LEGBO</name>
<sequence>MSKFPHKTSGELRQYFNQQSLEKLLEINRSYGPHFESLDAQVDGYKNTLKEANRRLVYFTERHAAHLQTYEEAEIREASYQSTRKAMLSETDQTDRLLGLKALGVSPMELYEYEERCLRGEISKASDEIQRMNTCIANVEQKKNGAVSELRILNSVINAKRELIPEVASNRLGM</sequence>
<protein>
    <submittedName>
        <fullName evidence="1">Uncharacterized protein</fullName>
    </submittedName>
</protein>
<dbReference type="RefSeq" id="WP_058460241.1">
    <property type="nucleotide sequence ID" value="NZ_CAAAIY010000005.1"/>
</dbReference>